<dbReference type="InterPro" id="IPR036894">
    <property type="entry name" value="YbaB-like_sf"/>
</dbReference>
<evidence type="ECO:0008006" key="3">
    <source>
        <dbReference type="Google" id="ProtNLM"/>
    </source>
</evidence>
<reference evidence="1 2" key="1">
    <citation type="submission" date="2021-01" db="EMBL/GenBank/DDBJ databases">
        <title>Whole genome shotgun sequence of Catellatospora chokoriensis NBRC 107358.</title>
        <authorList>
            <person name="Komaki H."/>
            <person name="Tamura T."/>
        </authorList>
    </citation>
    <scope>NUCLEOTIDE SEQUENCE [LARGE SCALE GENOMIC DNA]</scope>
    <source>
        <strain evidence="1 2">NBRC 107358</strain>
    </source>
</reference>
<dbReference type="Pfam" id="PF02575">
    <property type="entry name" value="YbaB_DNA_bd"/>
    <property type="match status" value="1"/>
</dbReference>
<comment type="caution">
    <text evidence="1">The sequence shown here is derived from an EMBL/GenBank/DDBJ whole genome shotgun (WGS) entry which is preliminary data.</text>
</comment>
<proteinExistence type="predicted"/>
<sequence length="133" mass="14371">MDQDRTLEQIAADYARHRAAAVESTQRVAEVSATVTSPQGLVTATVGGQGELRSLTFNSQDYRKMAPAELSRILVETVDRARESALQQMLGALPGTGIAGMSVRDMIAGRIDWDRVLPEQLDISGFNLPGRTA</sequence>
<organism evidence="1 2">
    <name type="scientific">Catellatospora chokoriensis</name>
    <dbReference type="NCBI Taxonomy" id="310353"/>
    <lineage>
        <taxon>Bacteria</taxon>
        <taxon>Bacillati</taxon>
        <taxon>Actinomycetota</taxon>
        <taxon>Actinomycetes</taxon>
        <taxon>Micromonosporales</taxon>
        <taxon>Micromonosporaceae</taxon>
        <taxon>Catellatospora</taxon>
    </lineage>
</organism>
<gene>
    <name evidence="1" type="ORF">Cch02nite_63390</name>
</gene>
<dbReference type="Gene3D" id="3.30.1310.10">
    <property type="entry name" value="Nucleoid-associated protein YbaB-like domain"/>
    <property type="match status" value="1"/>
</dbReference>
<protein>
    <recommendedName>
        <fullName evidence="3">YbaB/EbfC DNA-binding family protein</fullName>
    </recommendedName>
</protein>
<dbReference type="Proteomes" id="UP000619293">
    <property type="component" value="Unassembled WGS sequence"/>
</dbReference>
<keyword evidence="2" id="KW-1185">Reference proteome</keyword>
<evidence type="ECO:0000313" key="2">
    <source>
        <dbReference type="Proteomes" id="UP000619293"/>
    </source>
</evidence>
<dbReference type="InterPro" id="IPR004401">
    <property type="entry name" value="YbaB/EbfC"/>
</dbReference>
<name>A0A8J3K918_9ACTN</name>
<dbReference type="RefSeq" id="WP_191841365.1">
    <property type="nucleotide sequence ID" value="NZ_BAAALB010000019.1"/>
</dbReference>
<accession>A0A8J3K918</accession>
<evidence type="ECO:0000313" key="1">
    <source>
        <dbReference type="EMBL" id="GIF92895.1"/>
    </source>
</evidence>
<dbReference type="AlphaFoldDB" id="A0A8J3K918"/>
<dbReference type="GO" id="GO:0003677">
    <property type="term" value="F:DNA binding"/>
    <property type="evidence" value="ECO:0007669"/>
    <property type="project" value="InterPro"/>
</dbReference>
<dbReference type="EMBL" id="BONG01000052">
    <property type="protein sequence ID" value="GIF92895.1"/>
    <property type="molecule type" value="Genomic_DNA"/>
</dbReference>